<comment type="caution">
    <text evidence="1">The sequence shown here is derived from an EMBL/GenBank/DDBJ whole genome shotgun (WGS) entry which is preliminary data.</text>
</comment>
<evidence type="ECO:0000313" key="2">
    <source>
        <dbReference type="Proteomes" id="UP000314294"/>
    </source>
</evidence>
<keyword evidence="2" id="KW-1185">Reference proteome</keyword>
<dbReference type="AlphaFoldDB" id="A0A4Z2DZC7"/>
<accession>A0A4Z2DZC7</accession>
<evidence type="ECO:0000313" key="1">
    <source>
        <dbReference type="EMBL" id="TNN21884.1"/>
    </source>
</evidence>
<proteinExistence type="predicted"/>
<sequence length="103" mass="11604">MALVASVFSRKMRCSFSPQRSTSDIIRSVRKSCRGNENNAQVAMPSFCLLAWLRVFVRPGFSLQALVYYVFTAGGRHIPVNLDPNDAEDTEKTTCLMITTQRK</sequence>
<gene>
    <name evidence="1" type="ORF">EYF80_068004</name>
</gene>
<organism evidence="1 2">
    <name type="scientific">Liparis tanakae</name>
    <name type="common">Tanaka's snailfish</name>
    <dbReference type="NCBI Taxonomy" id="230148"/>
    <lineage>
        <taxon>Eukaryota</taxon>
        <taxon>Metazoa</taxon>
        <taxon>Chordata</taxon>
        <taxon>Craniata</taxon>
        <taxon>Vertebrata</taxon>
        <taxon>Euteleostomi</taxon>
        <taxon>Actinopterygii</taxon>
        <taxon>Neopterygii</taxon>
        <taxon>Teleostei</taxon>
        <taxon>Neoteleostei</taxon>
        <taxon>Acanthomorphata</taxon>
        <taxon>Eupercaria</taxon>
        <taxon>Perciformes</taxon>
        <taxon>Cottioidei</taxon>
        <taxon>Cottales</taxon>
        <taxon>Liparidae</taxon>
        <taxon>Liparis</taxon>
    </lineage>
</organism>
<dbReference type="EMBL" id="SRLO01025346">
    <property type="protein sequence ID" value="TNN21884.1"/>
    <property type="molecule type" value="Genomic_DNA"/>
</dbReference>
<protein>
    <submittedName>
        <fullName evidence="1">Uncharacterized protein</fullName>
    </submittedName>
</protein>
<name>A0A4Z2DZC7_9TELE</name>
<reference evidence="1 2" key="1">
    <citation type="submission" date="2019-03" db="EMBL/GenBank/DDBJ databases">
        <title>First draft genome of Liparis tanakae, snailfish: a comprehensive survey of snailfish specific genes.</title>
        <authorList>
            <person name="Kim W."/>
            <person name="Song I."/>
            <person name="Jeong J.-H."/>
            <person name="Kim D."/>
            <person name="Kim S."/>
            <person name="Ryu S."/>
            <person name="Song J.Y."/>
            <person name="Lee S.K."/>
        </authorList>
    </citation>
    <scope>NUCLEOTIDE SEQUENCE [LARGE SCALE GENOMIC DNA]</scope>
    <source>
        <tissue evidence="1">Muscle</tissue>
    </source>
</reference>
<dbReference type="Proteomes" id="UP000314294">
    <property type="component" value="Unassembled WGS sequence"/>
</dbReference>